<dbReference type="PANTHER" id="PTHR47526">
    <property type="entry name" value="ATP-DEPENDENT DNA HELICASE"/>
    <property type="match status" value="1"/>
</dbReference>
<dbReference type="GO" id="GO:0006281">
    <property type="term" value="P:DNA repair"/>
    <property type="evidence" value="ECO:0007669"/>
    <property type="project" value="UniProtKB-ARBA"/>
</dbReference>
<protein>
    <submittedName>
        <fullName evidence="1">Carboxypeptidase D</fullName>
    </submittedName>
</protein>
<keyword evidence="1" id="KW-0121">Carboxypeptidase</keyword>
<reference evidence="1" key="1">
    <citation type="submission" date="2020-04" db="EMBL/GenBank/DDBJ databases">
        <authorList>
            <person name="Alioto T."/>
            <person name="Alioto T."/>
            <person name="Gomez Garrido J."/>
        </authorList>
    </citation>
    <scope>NUCLEOTIDE SEQUENCE</scope>
    <source>
        <strain evidence="1">A484AB</strain>
    </source>
</reference>
<dbReference type="SUPFAM" id="SSF52980">
    <property type="entry name" value="Restriction endonuclease-like"/>
    <property type="match status" value="1"/>
</dbReference>
<accession>A0A7D9E8A9</accession>
<dbReference type="GO" id="GO:0004180">
    <property type="term" value="F:carboxypeptidase activity"/>
    <property type="evidence" value="ECO:0007669"/>
    <property type="project" value="UniProtKB-KW"/>
</dbReference>
<gene>
    <name evidence="1" type="ORF">PACLA_8A081938</name>
</gene>
<evidence type="ECO:0000313" key="1">
    <source>
        <dbReference type="EMBL" id="CAB4004227.1"/>
    </source>
</evidence>
<dbReference type="Proteomes" id="UP001152795">
    <property type="component" value="Unassembled WGS sequence"/>
</dbReference>
<name>A0A7D9E8A9_PARCT</name>
<proteinExistence type="predicted"/>
<evidence type="ECO:0000313" key="2">
    <source>
        <dbReference type="Proteomes" id="UP001152795"/>
    </source>
</evidence>
<dbReference type="CDD" id="cd22343">
    <property type="entry name" value="PDDEXK_lambda_exonuclease-like"/>
    <property type="match status" value="1"/>
</dbReference>
<dbReference type="Gene3D" id="3.90.320.10">
    <property type="match status" value="1"/>
</dbReference>
<keyword evidence="1" id="KW-0378">Hydrolase</keyword>
<dbReference type="AlphaFoldDB" id="A0A7D9E8A9"/>
<dbReference type="EMBL" id="CACRXK020004837">
    <property type="protein sequence ID" value="CAB4004227.1"/>
    <property type="molecule type" value="Genomic_DNA"/>
</dbReference>
<dbReference type="PANTHER" id="PTHR47526:SF3">
    <property type="entry name" value="PHD-TYPE DOMAIN-CONTAINING PROTEIN"/>
    <property type="match status" value="1"/>
</dbReference>
<dbReference type="OrthoDB" id="7791373at2759"/>
<keyword evidence="1" id="KW-0645">Protease</keyword>
<comment type="caution">
    <text evidence="1">The sequence shown here is derived from an EMBL/GenBank/DDBJ whole genome shotgun (WGS) entry which is preliminary data.</text>
</comment>
<dbReference type="InterPro" id="IPR011335">
    <property type="entry name" value="Restrct_endonuc-II-like"/>
</dbReference>
<sequence length="309" mass="34634">MEQKLRHVCDKRGGNFINESSVDILADFTHTQEEIDTVSKSTVKQWKSKGWYKHKSGFITGSIAQQSVNMQNSLDKGLERNVSSLVKKITCQQTCSSNLTVNENPQNRRDWGLKHEDRFLPSRKKPFGGASVDNIRTCSCEDNCPDVVVEYKCTWKHRHIPPKEAFLSPEIGGEINGNKFTPKRGSRYYMQVQLEMFVTELDSCDFVVWTEHGVLSVSIPYDETWNKDIEPDVVKPPVSELSPCVPIVSTPKLPTSTGTPIVIPSDGELMGNDGIPSIKLNGITIYQSCVDGLLPQTMINDIIVSILME</sequence>
<organism evidence="1 2">
    <name type="scientific">Paramuricea clavata</name>
    <name type="common">Red gorgonian</name>
    <name type="synonym">Violescent sea-whip</name>
    <dbReference type="NCBI Taxonomy" id="317549"/>
    <lineage>
        <taxon>Eukaryota</taxon>
        <taxon>Metazoa</taxon>
        <taxon>Cnidaria</taxon>
        <taxon>Anthozoa</taxon>
        <taxon>Octocorallia</taxon>
        <taxon>Malacalcyonacea</taxon>
        <taxon>Plexauridae</taxon>
        <taxon>Paramuricea</taxon>
    </lineage>
</organism>
<keyword evidence="2" id="KW-1185">Reference proteome</keyword>
<dbReference type="InterPro" id="IPR011604">
    <property type="entry name" value="PDDEXK-like_dom_sf"/>
</dbReference>